<accession>A0A6B2L8Y2</accession>
<protein>
    <recommendedName>
        <fullName evidence="8">Sugar phosphate transporter domain-containing protein</fullName>
    </recommendedName>
</protein>
<evidence type="ECO:0000256" key="5">
    <source>
        <dbReference type="ARBA" id="ARBA00023136"/>
    </source>
</evidence>
<feature type="transmembrane region" description="Helical" evidence="6">
    <location>
        <begin position="297"/>
        <end position="315"/>
    </location>
</feature>
<proteinExistence type="predicted"/>
<comment type="subcellular location">
    <subcellularLocation>
        <location evidence="1">Membrane</location>
        <topology evidence="1">Multi-pass membrane protein</topology>
    </subcellularLocation>
</comment>
<reference evidence="7" key="1">
    <citation type="journal article" date="2020" name="J. Eukaryot. Microbiol.">
        <title>De novo Sequencing, Assembly and Annotation of the Transcriptome for the Free-Living Testate Amoeba Arcella intermedia.</title>
        <authorList>
            <person name="Ribeiro G.M."/>
            <person name="Porfirio-Sousa A.L."/>
            <person name="Maurer-Alcala X.X."/>
            <person name="Katz L.A."/>
            <person name="Lahr D.J.G."/>
        </authorList>
    </citation>
    <scope>NUCLEOTIDE SEQUENCE</scope>
</reference>
<keyword evidence="5 6" id="KW-0472">Membrane</keyword>
<dbReference type="GO" id="GO:0046964">
    <property type="term" value="F:3'-phosphoadenosine 5'-phosphosulfate transmembrane transporter activity"/>
    <property type="evidence" value="ECO:0007669"/>
    <property type="project" value="TreeGrafter"/>
</dbReference>
<evidence type="ECO:0000256" key="6">
    <source>
        <dbReference type="SAM" id="Phobius"/>
    </source>
</evidence>
<evidence type="ECO:0000256" key="4">
    <source>
        <dbReference type="ARBA" id="ARBA00022989"/>
    </source>
</evidence>
<dbReference type="GO" id="GO:0005789">
    <property type="term" value="C:endoplasmic reticulum membrane"/>
    <property type="evidence" value="ECO:0007669"/>
    <property type="project" value="TreeGrafter"/>
</dbReference>
<keyword evidence="4 6" id="KW-1133">Transmembrane helix</keyword>
<dbReference type="InterPro" id="IPR013657">
    <property type="entry name" value="SCL35B1-4/HUT1"/>
</dbReference>
<evidence type="ECO:0000256" key="1">
    <source>
        <dbReference type="ARBA" id="ARBA00004141"/>
    </source>
</evidence>
<dbReference type="EMBL" id="GIBP01004381">
    <property type="protein sequence ID" value="NDV33350.1"/>
    <property type="molecule type" value="Transcribed_RNA"/>
</dbReference>
<feature type="transmembrane region" description="Helical" evidence="6">
    <location>
        <begin position="45"/>
        <end position="66"/>
    </location>
</feature>
<evidence type="ECO:0008006" key="8">
    <source>
        <dbReference type="Google" id="ProtNLM"/>
    </source>
</evidence>
<keyword evidence="3 6" id="KW-0812">Transmembrane</keyword>
<feature type="transmembrane region" description="Helical" evidence="6">
    <location>
        <begin position="87"/>
        <end position="109"/>
    </location>
</feature>
<dbReference type="PANTHER" id="PTHR10778">
    <property type="entry name" value="SOLUTE CARRIER FAMILY 35 MEMBER B"/>
    <property type="match status" value="1"/>
</dbReference>
<dbReference type="Pfam" id="PF08449">
    <property type="entry name" value="UAA"/>
    <property type="match status" value="1"/>
</dbReference>
<feature type="transmembrane region" description="Helical" evidence="6">
    <location>
        <begin position="139"/>
        <end position="157"/>
    </location>
</feature>
<feature type="transmembrane region" description="Helical" evidence="6">
    <location>
        <begin position="12"/>
        <end position="33"/>
    </location>
</feature>
<feature type="transmembrane region" description="Helical" evidence="6">
    <location>
        <begin position="241"/>
        <end position="263"/>
    </location>
</feature>
<dbReference type="AlphaFoldDB" id="A0A6B2L8Y2"/>
<feature type="transmembrane region" description="Helical" evidence="6">
    <location>
        <begin position="208"/>
        <end position="229"/>
    </location>
</feature>
<sequence length="342" mass="38877">MFGWDLSHKSAYFNMAVLSAGTFLFHITSNYFIEKLFLMDGFEFGFFFTTVQFYSYCIISGLSLWFKNQFPIKQYIKPKRTAAPISSYIIVALLLVGSMGLSNASLVFLSYPVQQLFKSCKLVPVIIGGKLIMKRVYGWGEYISTVLLTAGLFFLAFEKISFSSEENMDVSFLGIILISGGLIADGGIGNFQEKVMTEHKVPEDQLVFYSHFFGGFILLIICYLKNELYPAVRFCIENPSALLWMLLIFTTAYIGVRFVLGLIKLFGSFVAMTVTSVRRVATICLSFVLFPKPVTNYFLLSAFLIFSGLFIHIYSKNKTEIDQFLSSFRRKEREESFTVSIQ</sequence>
<organism evidence="7">
    <name type="scientific">Arcella intermedia</name>
    <dbReference type="NCBI Taxonomy" id="1963864"/>
    <lineage>
        <taxon>Eukaryota</taxon>
        <taxon>Amoebozoa</taxon>
        <taxon>Tubulinea</taxon>
        <taxon>Elardia</taxon>
        <taxon>Arcellinida</taxon>
        <taxon>Sphaerothecina</taxon>
        <taxon>Arcellidae</taxon>
        <taxon>Arcella</taxon>
    </lineage>
</organism>
<evidence type="ECO:0000313" key="7">
    <source>
        <dbReference type="EMBL" id="NDV33350.1"/>
    </source>
</evidence>
<evidence type="ECO:0000256" key="2">
    <source>
        <dbReference type="ARBA" id="ARBA00022448"/>
    </source>
</evidence>
<name>A0A6B2L8Y2_9EUKA</name>
<keyword evidence="2" id="KW-0813">Transport</keyword>
<dbReference type="PANTHER" id="PTHR10778:SF8">
    <property type="entry name" value="ADENOSINE 3'-PHOSPHO 5'-PHOSPHOSULFATE TRANSPORTER 2"/>
    <property type="match status" value="1"/>
</dbReference>
<evidence type="ECO:0000256" key="3">
    <source>
        <dbReference type="ARBA" id="ARBA00022692"/>
    </source>
</evidence>
<dbReference type="GO" id="GO:0000139">
    <property type="term" value="C:Golgi membrane"/>
    <property type="evidence" value="ECO:0007669"/>
    <property type="project" value="TreeGrafter"/>
</dbReference>
<feature type="transmembrane region" description="Helical" evidence="6">
    <location>
        <begin position="169"/>
        <end position="188"/>
    </location>
</feature>